<evidence type="ECO:0000256" key="3">
    <source>
        <dbReference type="SAM" id="Coils"/>
    </source>
</evidence>
<dbReference type="PROSITE" id="PS50102">
    <property type="entry name" value="RRM"/>
    <property type="match status" value="1"/>
</dbReference>
<sequence>MIEVDEEMTPLKKEDRLASSKKENFEKRLRKLDEKVYFLREKAAKVEKAIGTTKEDSHDAFVNLDEKEEIDCHSIFVGNVDYVCSPEEVQQHFQSCGTINRVKILANSLGQPKGYAYVEFVEVDAAQNALLLNETELHGRPLRVLPKRINIPGMKQSWVPFGYGSVGVCCAITRCRCTMGKCPQVLCIKKQLSFPIVANT</sequence>
<dbReference type="PANTHER" id="PTHR23236:SF106">
    <property type="entry name" value="RRM DOMAIN-CONTAINING PROTEIN"/>
    <property type="match status" value="1"/>
</dbReference>
<dbReference type="KEGG" id="pda:103716738"/>
<evidence type="ECO:0000259" key="4">
    <source>
        <dbReference type="PROSITE" id="PS50102"/>
    </source>
</evidence>
<dbReference type="GO" id="GO:0008143">
    <property type="term" value="F:poly(A) binding"/>
    <property type="evidence" value="ECO:0007669"/>
    <property type="project" value="TreeGrafter"/>
</dbReference>
<keyword evidence="1 2" id="KW-0694">RNA-binding</keyword>
<dbReference type="CDD" id="cd12306">
    <property type="entry name" value="RRM_II_PABPs"/>
    <property type="match status" value="1"/>
</dbReference>
<accession>A0A8B8ZBT0</accession>
<evidence type="ECO:0000313" key="6">
    <source>
        <dbReference type="RefSeq" id="XP_038971550.1"/>
    </source>
</evidence>
<evidence type="ECO:0000256" key="1">
    <source>
        <dbReference type="ARBA" id="ARBA00022884"/>
    </source>
</evidence>
<dbReference type="RefSeq" id="XP_038971550.1">
    <property type="nucleotide sequence ID" value="XM_039115622.1"/>
</dbReference>
<name>A0A8B8ZBT0_PHODC</name>
<proteinExistence type="predicted"/>
<dbReference type="Proteomes" id="UP000228380">
    <property type="component" value="Chromosome 18"/>
</dbReference>
<organism evidence="5 6">
    <name type="scientific">Phoenix dactylifera</name>
    <name type="common">Date palm</name>
    <dbReference type="NCBI Taxonomy" id="42345"/>
    <lineage>
        <taxon>Eukaryota</taxon>
        <taxon>Viridiplantae</taxon>
        <taxon>Streptophyta</taxon>
        <taxon>Embryophyta</taxon>
        <taxon>Tracheophyta</taxon>
        <taxon>Spermatophyta</taxon>
        <taxon>Magnoliopsida</taxon>
        <taxon>Liliopsida</taxon>
        <taxon>Arecaceae</taxon>
        <taxon>Coryphoideae</taxon>
        <taxon>Phoeniceae</taxon>
        <taxon>Phoenix</taxon>
    </lineage>
</organism>
<dbReference type="OrthoDB" id="591723at2759"/>
<dbReference type="SUPFAM" id="SSF54928">
    <property type="entry name" value="RNA-binding domain, RBD"/>
    <property type="match status" value="1"/>
</dbReference>
<dbReference type="SMART" id="SM00360">
    <property type="entry name" value="RRM"/>
    <property type="match status" value="1"/>
</dbReference>
<dbReference type="InterPro" id="IPR012677">
    <property type="entry name" value="Nucleotide-bd_a/b_plait_sf"/>
</dbReference>
<dbReference type="InterPro" id="IPR035979">
    <property type="entry name" value="RBD_domain_sf"/>
</dbReference>
<protein>
    <submittedName>
        <fullName evidence="6">Polyadenylate-binding protein 1-like isoform X1</fullName>
    </submittedName>
</protein>
<reference evidence="6" key="2">
    <citation type="submission" date="2025-08" db="UniProtKB">
        <authorList>
            <consortium name="RefSeq"/>
        </authorList>
    </citation>
    <scope>IDENTIFICATION</scope>
    <source>
        <tissue evidence="6">Young leaves</tissue>
    </source>
</reference>
<dbReference type="PANTHER" id="PTHR23236">
    <property type="entry name" value="EUKARYOTIC TRANSLATION INITIATION FACTOR 4B/4H"/>
    <property type="match status" value="1"/>
</dbReference>
<dbReference type="AlphaFoldDB" id="A0A8B8ZBT0"/>
<keyword evidence="5" id="KW-1185">Reference proteome</keyword>
<dbReference type="Pfam" id="PF00076">
    <property type="entry name" value="RRM_1"/>
    <property type="match status" value="1"/>
</dbReference>
<feature type="domain" description="RRM" evidence="4">
    <location>
        <begin position="73"/>
        <end position="149"/>
    </location>
</feature>
<evidence type="ECO:0000313" key="5">
    <source>
        <dbReference type="Proteomes" id="UP000228380"/>
    </source>
</evidence>
<evidence type="ECO:0000256" key="2">
    <source>
        <dbReference type="PROSITE-ProRule" id="PRU00176"/>
    </source>
</evidence>
<dbReference type="GeneID" id="103716738"/>
<dbReference type="Gene3D" id="3.30.70.330">
    <property type="match status" value="1"/>
</dbReference>
<reference evidence="5" key="1">
    <citation type="journal article" date="2019" name="Nat. Commun.">
        <title>Genome-wide association mapping of date palm fruit traits.</title>
        <authorList>
            <person name="Hazzouri K.M."/>
            <person name="Gros-Balthazard M."/>
            <person name="Flowers J.M."/>
            <person name="Copetti D."/>
            <person name="Lemansour A."/>
            <person name="Lebrun M."/>
            <person name="Masmoudi K."/>
            <person name="Ferrand S."/>
            <person name="Dhar M.I."/>
            <person name="Fresquez Z.A."/>
            <person name="Rosas U."/>
            <person name="Zhang J."/>
            <person name="Talag J."/>
            <person name="Lee S."/>
            <person name="Kudrna D."/>
            <person name="Powell R.F."/>
            <person name="Leitch I.J."/>
            <person name="Krueger R.R."/>
            <person name="Wing R.A."/>
            <person name="Amiri K.M.A."/>
            <person name="Purugganan M.D."/>
        </authorList>
    </citation>
    <scope>NUCLEOTIDE SEQUENCE [LARGE SCALE GENOMIC DNA]</scope>
    <source>
        <strain evidence="5">cv. Khalas</strain>
    </source>
</reference>
<keyword evidence="3" id="KW-0175">Coiled coil</keyword>
<feature type="coiled-coil region" evidence="3">
    <location>
        <begin position="22"/>
        <end position="49"/>
    </location>
</feature>
<dbReference type="InterPro" id="IPR000504">
    <property type="entry name" value="RRM_dom"/>
</dbReference>
<gene>
    <name evidence="6" type="primary">LOC103716738</name>
</gene>